<sequence length="129" mass="14071">MNIRHGIAIATLTAVAVPIAVAAPATARGDEVVRRGSCTGSADWKLKAKHDDGRIEVEGEVDSNRNGQTWRWRLVHDGSVSARGWARTHAPSGSFSVERRLVNRRGTDTITFRAKNPRSGEVCRGTVRI</sequence>
<evidence type="ECO:0000256" key="1">
    <source>
        <dbReference type="SAM" id="SignalP"/>
    </source>
</evidence>
<feature type="chain" id="PRO_5020944885" evidence="1">
    <location>
        <begin position="23"/>
        <end position="129"/>
    </location>
</feature>
<dbReference type="Proteomes" id="UP000295198">
    <property type="component" value="Unassembled WGS sequence"/>
</dbReference>
<gene>
    <name evidence="2" type="ORF">EKO23_18550</name>
</gene>
<name>A0A4Q4Z981_9ACTN</name>
<keyword evidence="3" id="KW-1185">Reference proteome</keyword>
<reference evidence="2 3" key="1">
    <citation type="submission" date="2019-01" db="EMBL/GenBank/DDBJ databases">
        <title>Nocardioides guangzhouensis sp. nov., an actinobacterium isolated from soil.</title>
        <authorList>
            <person name="Fu Y."/>
            <person name="Cai Y."/>
            <person name="Lin Z."/>
            <person name="Chen P."/>
        </authorList>
    </citation>
    <scope>NUCLEOTIDE SEQUENCE [LARGE SCALE GENOMIC DNA]</scope>
    <source>
        <strain evidence="2 3">130</strain>
    </source>
</reference>
<protein>
    <submittedName>
        <fullName evidence="2">Uncharacterized protein</fullName>
    </submittedName>
</protein>
<accession>A0A4Q4Z981</accession>
<proteinExistence type="predicted"/>
<feature type="signal peptide" evidence="1">
    <location>
        <begin position="1"/>
        <end position="22"/>
    </location>
</feature>
<dbReference type="OrthoDB" id="4870342at2"/>
<organism evidence="2 3">
    <name type="scientific">Nocardioides guangzhouensis</name>
    <dbReference type="NCBI Taxonomy" id="2497878"/>
    <lineage>
        <taxon>Bacteria</taxon>
        <taxon>Bacillati</taxon>
        <taxon>Actinomycetota</taxon>
        <taxon>Actinomycetes</taxon>
        <taxon>Propionibacteriales</taxon>
        <taxon>Nocardioidaceae</taxon>
        <taxon>Nocardioides</taxon>
    </lineage>
</organism>
<dbReference type="AlphaFoldDB" id="A0A4Q4Z981"/>
<comment type="caution">
    <text evidence="2">The sequence shown here is derived from an EMBL/GenBank/DDBJ whole genome shotgun (WGS) entry which is preliminary data.</text>
</comment>
<keyword evidence="1" id="KW-0732">Signal</keyword>
<dbReference type="EMBL" id="SDKM01000031">
    <property type="protein sequence ID" value="RYP83614.1"/>
    <property type="molecule type" value="Genomic_DNA"/>
</dbReference>
<dbReference type="RefSeq" id="WP_134719620.1">
    <property type="nucleotide sequence ID" value="NZ_SDKM01000031.1"/>
</dbReference>
<evidence type="ECO:0000313" key="3">
    <source>
        <dbReference type="Proteomes" id="UP000295198"/>
    </source>
</evidence>
<evidence type="ECO:0000313" key="2">
    <source>
        <dbReference type="EMBL" id="RYP83614.1"/>
    </source>
</evidence>